<evidence type="ECO:0000256" key="17">
    <source>
        <dbReference type="PIRSR" id="PIRSR605478-2"/>
    </source>
</evidence>
<dbReference type="InterPro" id="IPR018225">
    <property type="entry name" value="Transaldolase_AS"/>
</dbReference>
<gene>
    <name evidence="22" type="primary">tkt</name>
    <name evidence="15" type="synonym">tal</name>
    <name evidence="22" type="ORF">G3A44_17120</name>
</gene>
<comment type="catalytic activity">
    <reaction evidence="13 15">
        <text>D-sedoheptulose 7-phosphate + D-glyceraldehyde 3-phosphate = D-erythrose 4-phosphate + beta-D-fructose 6-phosphate</text>
        <dbReference type="Rhea" id="RHEA:17053"/>
        <dbReference type="ChEBI" id="CHEBI:16897"/>
        <dbReference type="ChEBI" id="CHEBI:57483"/>
        <dbReference type="ChEBI" id="CHEBI:57634"/>
        <dbReference type="ChEBI" id="CHEBI:59776"/>
        <dbReference type="EC" id="2.2.1.2"/>
    </reaction>
</comment>
<name>A0A7C9PIK4_9BURK</name>
<feature type="binding site" evidence="18">
    <location>
        <position position="270"/>
    </location>
    <ligand>
        <name>thiamine diphosphate</name>
        <dbReference type="ChEBI" id="CHEBI:58937"/>
    </ligand>
</feature>
<feature type="binding site" evidence="17">
    <location>
        <position position="534"/>
    </location>
    <ligand>
        <name>substrate</name>
    </ligand>
</feature>
<dbReference type="InterPro" id="IPR049557">
    <property type="entry name" value="Transketolase_CS"/>
</dbReference>
<feature type="binding site" evidence="17">
    <location>
        <position position="483"/>
    </location>
    <ligand>
        <name>substrate</name>
    </ligand>
</feature>
<comment type="subunit">
    <text evidence="6">Homodimer.</text>
</comment>
<dbReference type="InterPro" id="IPR000489">
    <property type="entry name" value="Pterin-binding_dom"/>
</dbReference>
<dbReference type="PANTHER" id="PTHR43522">
    <property type="entry name" value="TRANSKETOLASE"/>
    <property type="match status" value="1"/>
</dbReference>
<keyword evidence="12 15" id="KW-0704">Schiff base</keyword>
<dbReference type="Proteomes" id="UP000484255">
    <property type="component" value="Unassembled WGS sequence"/>
</dbReference>
<feature type="active site" description="Schiff-base intermediate with substrate" evidence="15">
    <location>
        <position position="823"/>
    </location>
</feature>
<evidence type="ECO:0000256" key="8">
    <source>
        <dbReference type="ARBA" id="ARBA00022723"/>
    </source>
</evidence>
<dbReference type="CDD" id="cd07033">
    <property type="entry name" value="TPP_PYR_DXS_TK_like"/>
    <property type="match status" value="1"/>
</dbReference>
<feature type="site" description="Important for catalytic activity" evidence="20">
    <location>
        <position position="35"/>
    </location>
</feature>
<feature type="binding site" evidence="18">
    <location>
        <begin position="123"/>
        <end position="125"/>
    </location>
    <ligand>
        <name>thiamine diphosphate</name>
        <dbReference type="ChEBI" id="CHEBI:58937"/>
    </ligand>
</feature>
<dbReference type="NCBIfam" id="TIGR00232">
    <property type="entry name" value="tktlase_bact"/>
    <property type="match status" value="1"/>
</dbReference>
<dbReference type="GO" id="GO:0004801">
    <property type="term" value="F:transaldolase activity"/>
    <property type="evidence" value="ECO:0007669"/>
    <property type="project" value="UniProtKB-UniRule"/>
</dbReference>
<comment type="cofactor">
    <cofactor evidence="1">
        <name>Ca(2+)</name>
        <dbReference type="ChEBI" id="CHEBI:29108"/>
    </cofactor>
</comment>
<dbReference type="Pfam" id="PF22613">
    <property type="entry name" value="Transketolase_C_1"/>
    <property type="match status" value="1"/>
</dbReference>
<organism evidence="22 23">
    <name type="scientific">Ideonella livida</name>
    <dbReference type="NCBI Taxonomy" id="2707176"/>
    <lineage>
        <taxon>Bacteria</taxon>
        <taxon>Pseudomonadati</taxon>
        <taxon>Pseudomonadota</taxon>
        <taxon>Betaproteobacteria</taxon>
        <taxon>Burkholderiales</taxon>
        <taxon>Sphaerotilaceae</taxon>
        <taxon>Ideonella</taxon>
    </lineage>
</organism>
<dbReference type="PANTHER" id="PTHR43522:SF2">
    <property type="entry name" value="TRANSKETOLASE 1-RELATED"/>
    <property type="match status" value="1"/>
</dbReference>
<evidence type="ECO:0000256" key="15">
    <source>
        <dbReference type="HAMAP-Rule" id="MF_00493"/>
    </source>
</evidence>
<evidence type="ECO:0000256" key="16">
    <source>
        <dbReference type="PIRSR" id="PIRSR605478-1"/>
    </source>
</evidence>
<dbReference type="EC" id="2.2.1.2" evidence="15"/>
<feature type="active site" description="Proton donor" evidence="16">
    <location>
        <position position="425"/>
    </location>
</feature>
<evidence type="ECO:0000256" key="4">
    <source>
        <dbReference type="ARBA" id="ARBA00007131"/>
    </source>
</evidence>
<dbReference type="InterPro" id="IPR009014">
    <property type="entry name" value="Transketo_C/PFOR_II"/>
</dbReference>
<dbReference type="SUPFAM" id="SSF52518">
    <property type="entry name" value="Thiamin diphosphate-binding fold (THDP-binding)"/>
    <property type="match status" value="2"/>
</dbReference>
<comment type="similarity">
    <text evidence="4">Belongs to the transketolase family.</text>
</comment>
<feature type="binding site" evidence="19">
    <location>
        <position position="196"/>
    </location>
    <ligand>
        <name>Mg(2+)</name>
        <dbReference type="ChEBI" id="CHEBI:18420"/>
    </ligand>
</feature>
<evidence type="ECO:0000313" key="23">
    <source>
        <dbReference type="Proteomes" id="UP000484255"/>
    </source>
</evidence>
<evidence type="ECO:0000256" key="14">
    <source>
        <dbReference type="ARBA" id="ARBA00049473"/>
    </source>
</evidence>
<dbReference type="Gene3D" id="3.40.50.970">
    <property type="match status" value="2"/>
</dbReference>
<comment type="cofactor">
    <cofactor evidence="18">
        <name>thiamine diphosphate</name>
        <dbReference type="ChEBI" id="CHEBI:58937"/>
    </cofactor>
    <text evidence="18">Binds 1 thiamine pyrophosphate per subunit. During the reaction, the substrate forms a covalent intermediate with the cofactor.</text>
</comment>
<dbReference type="InterPro" id="IPR005478">
    <property type="entry name" value="Transketolase_bac-like"/>
</dbReference>
<feature type="binding site" evidence="19">
    <location>
        <position position="164"/>
    </location>
    <ligand>
        <name>Mg(2+)</name>
        <dbReference type="ChEBI" id="CHEBI:18420"/>
    </ligand>
</feature>
<comment type="cofactor">
    <cofactor evidence="19">
        <name>Mg(2+)</name>
        <dbReference type="ChEBI" id="CHEBI:18420"/>
    </cofactor>
    <text evidence="19">Binds 1 Mg(2+) ion per subunit. Can also utilize other divalent metal cations, such as Ca(2+), Mn(2+) and Co(2+).</text>
</comment>
<dbReference type="SUPFAM" id="SSF52922">
    <property type="entry name" value="TK C-terminal domain-like"/>
    <property type="match status" value="1"/>
</dbReference>
<evidence type="ECO:0000256" key="18">
    <source>
        <dbReference type="PIRSR" id="PIRSR605478-3"/>
    </source>
</evidence>
<evidence type="ECO:0000256" key="20">
    <source>
        <dbReference type="PIRSR" id="PIRSR605478-5"/>
    </source>
</evidence>
<feature type="binding site" evidence="19">
    <location>
        <position position="194"/>
    </location>
    <ligand>
        <name>Mg(2+)</name>
        <dbReference type="ChEBI" id="CHEBI:18420"/>
    </ligand>
</feature>
<dbReference type="InterPro" id="IPR020826">
    <property type="entry name" value="Transketolase_BS"/>
</dbReference>
<dbReference type="FunFam" id="3.40.50.920:FF:000003">
    <property type="entry name" value="Transketolase"/>
    <property type="match status" value="1"/>
</dbReference>
<dbReference type="NCBIfam" id="TIGR00876">
    <property type="entry name" value="tal_mycobact"/>
    <property type="match status" value="1"/>
</dbReference>
<dbReference type="CDD" id="cd02012">
    <property type="entry name" value="TPP_TK"/>
    <property type="match status" value="1"/>
</dbReference>
<comment type="cofactor">
    <cofactor evidence="2">
        <name>Co(2+)</name>
        <dbReference type="ChEBI" id="CHEBI:48828"/>
    </cofactor>
</comment>
<evidence type="ECO:0000256" key="3">
    <source>
        <dbReference type="ARBA" id="ARBA00003518"/>
    </source>
</evidence>
<dbReference type="SMART" id="SM00861">
    <property type="entry name" value="Transket_pyr"/>
    <property type="match status" value="1"/>
</dbReference>
<feature type="binding site" evidence="17">
    <location>
        <position position="367"/>
    </location>
    <ligand>
        <name>substrate</name>
    </ligand>
</feature>
<evidence type="ECO:0000313" key="22">
    <source>
        <dbReference type="EMBL" id="NDY92917.1"/>
    </source>
</evidence>
<dbReference type="Pfam" id="PF02779">
    <property type="entry name" value="Transket_pyr"/>
    <property type="match status" value="1"/>
</dbReference>
<feature type="binding site" evidence="17">
    <location>
        <position position="394"/>
    </location>
    <ligand>
        <name>substrate</name>
    </ligand>
</feature>
<dbReference type="InterPro" id="IPR001585">
    <property type="entry name" value="TAL/FSA"/>
</dbReference>
<accession>A0A7C9PIK4</accession>
<evidence type="ECO:0000256" key="12">
    <source>
        <dbReference type="ARBA" id="ARBA00023270"/>
    </source>
</evidence>
<evidence type="ECO:0000256" key="10">
    <source>
        <dbReference type="ARBA" id="ARBA00022842"/>
    </source>
</evidence>
<dbReference type="Pfam" id="PF00923">
    <property type="entry name" value="TAL_FSA"/>
    <property type="match status" value="1"/>
</dbReference>
<dbReference type="PROSITE" id="PS50972">
    <property type="entry name" value="PTERIN_BINDING"/>
    <property type="match status" value="1"/>
</dbReference>
<dbReference type="PROSITE" id="PS01054">
    <property type="entry name" value="TRANSALDOLASE_1"/>
    <property type="match status" value="1"/>
</dbReference>
<evidence type="ECO:0000256" key="6">
    <source>
        <dbReference type="ARBA" id="ARBA00011738"/>
    </source>
</evidence>
<evidence type="ECO:0000256" key="2">
    <source>
        <dbReference type="ARBA" id="ARBA00001941"/>
    </source>
</evidence>
<dbReference type="PROSITE" id="PS00802">
    <property type="entry name" value="TRANSKETOLASE_2"/>
    <property type="match status" value="1"/>
</dbReference>
<dbReference type="GO" id="GO:0009052">
    <property type="term" value="P:pentose-phosphate shunt, non-oxidative branch"/>
    <property type="evidence" value="ECO:0007669"/>
    <property type="project" value="UniProtKB-ARBA"/>
</dbReference>
<evidence type="ECO:0000256" key="7">
    <source>
        <dbReference type="ARBA" id="ARBA00022679"/>
    </source>
</evidence>
<evidence type="ECO:0000256" key="11">
    <source>
        <dbReference type="ARBA" id="ARBA00023052"/>
    </source>
</evidence>
<sequence length="1038" mass="109025">MTSTLSTPSTPSRTTLAHALRALAMDAVQQANSGHPGMPMGMADIAEALWRHHLRHDPAQPQWPGRDRFVLSNGHGSMLLYGLLHLTGYALSIDDLKAFRQLHSKTPGHPEVGYAPGVETTTGPLGQGIANAVGMALAEKLLAAEFNRPGHAVVDHRTWAFLGDGCLMEGVSHEACALAATWGLGKLVAFWDDNGISIDGHTDGWFSEDVPARFEAYGWRVIRGVNGHDPAALDAAIAQATAQTERPVLICCRTTIGFGSPHKAGTHDSHGAPLGAAEIAATKAALGWPHGPFEVPDTVYAAWNAREAGAARRADWQRRLDAYAAAHPALAAELQRRWAGALPEGFAATAAAALARVVDKAETVASRKASQNAIASLAPALPELLGGSADLTGSNLTNWPGCVSVTPERLRAGQGGNYLHYGVREFGMAAILNGVALHGGFKGFGGTFLMFSEYARNALRMAALMKLPVVQVFTHDSIGLGEDGPTHQPVEQTATLRLIPNMDVWRPADAVETQVAWTLALQASDHPSCLVLSRQNLPHQPRDAAQVAAIARGGYVLKEAEGGAPQAVIVATGSELGLAVAAQAALAAQGLAVRVVSLPSWFRFQRQDAAWRDAVLPPGLPRVAVEAGATGWWGQVVGLNGAVVGLDSFGESGPAPALFQHFGITAEAVARAVRRVLGLGHGDQPSRVAAVARHGQQIWLDQLSRSLVASGALHTWVEQHAVAGVTSNPAIFASALANDPAYAPALAALRNEEPDLERRFERLAIPDVQAACDVLRPVYQRSAAAAGYVSFEVSPRLSRDGEGTLAAARRLWAEIGRPNAMIKIPATPECLGAISAALAEGININVTLIFSAAQMNAVLAACTEGLARRHAAGLPLDRVRAVASLFVSRVDTLLDAQLPEGSPLRGELGLANARAAYADWLDRFGGSAFAALRAAGAHPPLCLWASTGVKNPAWRDTRYVEGLIGPDTVNTVPDATLAAFADHGQAARTLDTALPQARATLAAAAAAGVDLSAAGERLQAEGLAQFEQALERLLQSVV</sequence>
<comment type="subcellular location">
    <subcellularLocation>
        <location evidence="15">Cytoplasm</location>
    </subcellularLocation>
</comment>
<dbReference type="InterPro" id="IPR013785">
    <property type="entry name" value="Aldolase_TIM"/>
</dbReference>
<dbReference type="GO" id="GO:0005829">
    <property type="term" value="C:cytosol"/>
    <property type="evidence" value="ECO:0007669"/>
    <property type="project" value="TreeGrafter"/>
</dbReference>
<dbReference type="GO" id="GO:0042558">
    <property type="term" value="P:pteridine-containing compound metabolic process"/>
    <property type="evidence" value="ECO:0007669"/>
    <property type="project" value="InterPro"/>
</dbReference>
<dbReference type="UniPathway" id="UPA00115">
    <property type="reaction ID" value="UER00414"/>
</dbReference>
<dbReference type="GO" id="GO:0046872">
    <property type="term" value="F:metal ion binding"/>
    <property type="evidence" value="ECO:0007669"/>
    <property type="project" value="UniProtKB-KW"/>
</dbReference>
<protein>
    <recommendedName>
        <fullName evidence="15">Transaldolase</fullName>
        <ecNumber evidence="15">2.2.1.2</ecNumber>
    </recommendedName>
</protein>
<dbReference type="Gene3D" id="3.40.50.920">
    <property type="match status" value="1"/>
</dbReference>
<dbReference type="FunFam" id="3.40.50.970:FF:000004">
    <property type="entry name" value="Transketolase"/>
    <property type="match status" value="1"/>
</dbReference>
<dbReference type="EMBL" id="JAAGOH010000024">
    <property type="protein sequence ID" value="NDY92917.1"/>
    <property type="molecule type" value="Genomic_DNA"/>
</dbReference>
<evidence type="ECO:0000256" key="9">
    <source>
        <dbReference type="ARBA" id="ARBA00022837"/>
    </source>
</evidence>
<dbReference type="NCBIfam" id="NF002881">
    <property type="entry name" value="PRK03343.1"/>
    <property type="match status" value="1"/>
</dbReference>
<dbReference type="InterPro" id="IPR005474">
    <property type="entry name" value="Transketolase_N"/>
</dbReference>
<dbReference type="Gene3D" id="3.20.20.70">
    <property type="entry name" value="Aldolase class I"/>
    <property type="match status" value="1"/>
</dbReference>
<keyword evidence="7 15" id="KW-0808">Transferase</keyword>
<dbReference type="InterPro" id="IPR055152">
    <property type="entry name" value="Transketolase-like_C_2"/>
</dbReference>
<comment type="function">
    <text evidence="3 15">Transaldolase is important for the balance of metabolites in the pentose-phosphate pathway.</text>
</comment>
<dbReference type="HAMAP" id="MF_00493">
    <property type="entry name" value="Transaldolase_2"/>
    <property type="match status" value="1"/>
</dbReference>
<evidence type="ECO:0000259" key="21">
    <source>
        <dbReference type="PROSITE" id="PS50972"/>
    </source>
</evidence>
<feature type="site" description="Important for catalytic activity" evidence="20">
    <location>
        <position position="270"/>
    </location>
</feature>
<keyword evidence="15" id="KW-0570">Pentose shunt</keyword>
<dbReference type="FunFam" id="3.40.50.970:FF:000003">
    <property type="entry name" value="Transketolase"/>
    <property type="match status" value="1"/>
</dbReference>
<feature type="binding site" evidence="18">
    <location>
        <position position="165"/>
    </location>
    <ligand>
        <name>thiamine diphosphate</name>
        <dbReference type="ChEBI" id="CHEBI:58937"/>
    </ligand>
</feature>
<dbReference type="AlphaFoldDB" id="A0A7C9PIK4"/>
<dbReference type="InterPro" id="IPR005475">
    <property type="entry name" value="Transketolase-like_Pyr-bd"/>
</dbReference>
<proteinExistence type="inferred from homology"/>
<reference evidence="22 23" key="1">
    <citation type="submission" date="2020-02" db="EMBL/GenBank/DDBJ databases">
        <title>Ideonella bacterium strain TBM-1.</title>
        <authorList>
            <person name="Chen W.-M."/>
        </authorList>
    </citation>
    <scope>NUCLEOTIDE SEQUENCE [LARGE SCALE GENOMIC DNA]</scope>
    <source>
        <strain evidence="22 23">TBM-1</strain>
    </source>
</reference>
<evidence type="ECO:0000256" key="1">
    <source>
        <dbReference type="ARBA" id="ARBA00001913"/>
    </source>
</evidence>
<feature type="binding site" evidence="18">
    <location>
        <position position="194"/>
    </location>
    <ligand>
        <name>thiamine diphosphate</name>
        <dbReference type="ChEBI" id="CHEBI:58937"/>
    </ligand>
</feature>
<evidence type="ECO:0000256" key="19">
    <source>
        <dbReference type="PIRSR" id="PIRSR605478-4"/>
    </source>
</evidence>
<keyword evidence="11 18" id="KW-0786">Thiamine pyrophosphate</keyword>
<dbReference type="GO" id="GO:0005975">
    <property type="term" value="P:carbohydrate metabolic process"/>
    <property type="evidence" value="ECO:0007669"/>
    <property type="project" value="InterPro"/>
</dbReference>
<comment type="caution">
    <text evidence="22">The sequence shown here is derived from an EMBL/GenBank/DDBJ whole genome shotgun (WGS) entry which is preliminary data.</text>
</comment>
<comment type="similarity">
    <text evidence="5 15">Belongs to the transaldolase family. Type 2 subfamily.</text>
</comment>
<feature type="binding site" evidence="17">
    <location>
        <position position="475"/>
    </location>
    <ligand>
        <name>substrate</name>
    </ligand>
</feature>
<dbReference type="InterPro" id="IPR033247">
    <property type="entry name" value="Transketolase_fam"/>
</dbReference>
<feature type="binding site" evidence="18">
    <location>
        <position position="451"/>
    </location>
    <ligand>
        <name>thiamine diphosphate</name>
        <dbReference type="ChEBI" id="CHEBI:58937"/>
    </ligand>
</feature>
<dbReference type="InterPro" id="IPR004732">
    <property type="entry name" value="Transaldolase_2"/>
</dbReference>
<feature type="binding site" evidence="18">
    <location>
        <position position="75"/>
    </location>
    <ligand>
        <name>thiamine diphosphate</name>
        <dbReference type="ChEBI" id="CHEBI:58937"/>
    </ligand>
</feature>
<dbReference type="SUPFAM" id="SSF51569">
    <property type="entry name" value="Aldolase"/>
    <property type="match status" value="1"/>
</dbReference>
<dbReference type="PROSITE" id="PS00801">
    <property type="entry name" value="TRANSKETOLASE_1"/>
    <property type="match status" value="1"/>
</dbReference>
<feature type="domain" description="Pterin-binding" evidence="21">
    <location>
        <begin position="961"/>
        <end position="1038"/>
    </location>
</feature>
<evidence type="ECO:0000256" key="5">
    <source>
        <dbReference type="ARBA" id="ARBA00008426"/>
    </source>
</evidence>
<dbReference type="GO" id="GO:0004802">
    <property type="term" value="F:transketolase activity"/>
    <property type="evidence" value="ECO:0007669"/>
    <property type="project" value="UniProtKB-UniRule"/>
</dbReference>
<feature type="binding site" evidence="17">
    <location>
        <position position="270"/>
    </location>
    <ligand>
        <name>substrate</name>
    </ligand>
</feature>
<feature type="binding site" evidence="17">
    <location>
        <position position="35"/>
    </location>
    <ligand>
        <name>substrate</name>
    </ligand>
</feature>
<evidence type="ECO:0000256" key="13">
    <source>
        <dbReference type="ARBA" id="ARBA00048810"/>
    </source>
</evidence>
<dbReference type="InterPro" id="IPR029061">
    <property type="entry name" value="THDP-binding"/>
</dbReference>
<keyword evidence="9" id="KW-0106">Calcium</keyword>
<keyword evidence="10 19" id="KW-0460">Magnesium</keyword>
<keyword evidence="8 19" id="KW-0479">Metal-binding</keyword>
<comment type="pathway">
    <text evidence="15">Carbohydrate degradation; pentose phosphate pathway; D-glyceraldehyde 3-phosphate and beta-D-fructose 6-phosphate from D-ribose 5-phosphate and D-xylulose 5-phosphate (non-oxidative stage): step 2/3.</text>
</comment>
<comment type="catalytic activity">
    <reaction evidence="14">
        <text>D-sedoheptulose 7-phosphate + D-glyceraldehyde 3-phosphate = aldehydo-D-ribose 5-phosphate + D-xylulose 5-phosphate</text>
        <dbReference type="Rhea" id="RHEA:10508"/>
        <dbReference type="ChEBI" id="CHEBI:57483"/>
        <dbReference type="ChEBI" id="CHEBI:57737"/>
        <dbReference type="ChEBI" id="CHEBI:58273"/>
        <dbReference type="ChEBI" id="CHEBI:59776"/>
        <dbReference type="EC" id="2.2.1.1"/>
    </reaction>
</comment>
<keyword evidence="23" id="KW-1185">Reference proteome</keyword>
<keyword evidence="15" id="KW-0963">Cytoplasm</keyword>
<dbReference type="Pfam" id="PF00456">
    <property type="entry name" value="Transketolase_N"/>
    <property type="match status" value="1"/>
</dbReference>
<feature type="binding site" evidence="17">
    <location>
        <position position="487"/>
    </location>
    <ligand>
        <name>substrate</name>
    </ligand>
</feature>
<dbReference type="CDD" id="cd00955">
    <property type="entry name" value="Transaldolase_like"/>
    <property type="match status" value="1"/>
</dbReference>